<comment type="caution">
    <text evidence="2">The sequence shown here is derived from an EMBL/GenBank/DDBJ whole genome shotgun (WGS) entry which is preliminary data.</text>
</comment>
<protein>
    <submittedName>
        <fullName evidence="2">Competence/damage-inducible protein A</fullName>
    </submittedName>
</protein>
<evidence type="ECO:0000313" key="3">
    <source>
        <dbReference type="Proteomes" id="UP000712673"/>
    </source>
</evidence>
<dbReference type="Proteomes" id="UP000712673">
    <property type="component" value="Unassembled WGS sequence"/>
</dbReference>
<feature type="domain" description="MoaB/Mog" evidence="1">
    <location>
        <begin position="17"/>
        <end position="176"/>
    </location>
</feature>
<reference evidence="2" key="1">
    <citation type="submission" date="2019-03" db="EMBL/GenBank/DDBJ databases">
        <title>Lake Tanganyika Metagenome-Assembled Genomes (MAGs).</title>
        <authorList>
            <person name="Tran P."/>
        </authorList>
    </citation>
    <scope>NUCLEOTIDE SEQUENCE</scope>
    <source>
        <strain evidence="2">K_DeepCast_65m_m2_066</strain>
    </source>
</reference>
<evidence type="ECO:0000259" key="1">
    <source>
        <dbReference type="SMART" id="SM00852"/>
    </source>
</evidence>
<dbReference type="PANTHER" id="PTHR13939:SF0">
    <property type="entry name" value="NMN AMIDOHYDROLASE-LIKE PROTEIN YFAY"/>
    <property type="match status" value="1"/>
</dbReference>
<dbReference type="Pfam" id="PF24102">
    <property type="entry name" value="FLAD1_M"/>
    <property type="match status" value="1"/>
</dbReference>
<dbReference type="InterPro" id="IPR001453">
    <property type="entry name" value="MoaB/Mog_dom"/>
</dbReference>
<dbReference type="InterPro" id="IPR050101">
    <property type="entry name" value="CinA"/>
</dbReference>
<dbReference type="Pfam" id="PF00994">
    <property type="entry name" value="MoCF_biosynth"/>
    <property type="match status" value="1"/>
</dbReference>
<gene>
    <name evidence="2" type="ORF">FJZ47_00805</name>
</gene>
<dbReference type="SMART" id="SM00852">
    <property type="entry name" value="MoCF_biosynth"/>
    <property type="match status" value="1"/>
</dbReference>
<dbReference type="PANTHER" id="PTHR13939">
    <property type="entry name" value="NICOTINAMIDE-NUCLEOTIDE AMIDOHYDROLASE PNCC"/>
    <property type="match status" value="1"/>
</dbReference>
<dbReference type="Gene3D" id="3.40.980.10">
    <property type="entry name" value="MoaB/Mog-like domain"/>
    <property type="match status" value="1"/>
</dbReference>
<dbReference type="InterPro" id="IPR036425">
    <property type="entry name" value="MoaB/Mog-like_dom_sf"/>
</dbReference>
<sequence length="253" mass="28422">MPRPPAQGGRLMAKTAGIMVVGNEILSGKVVDTNSPYMCQELRVLGVDVRRIVVVPDEIAVIASDIIMLARSCDYVFTTGGVGPTHDDVTIEAIAHGLQRPLMIHPEMEALLQRHWAERPLAVRQKMASVPDGAQLLMEPDLPIPVLQVENVYIFPGIPQLFRRKFDSIKERFRESPYHLRLVYVNARESDFAHLLDTVLQEFPDLLLGSYPEVANPRYRVKLTLESKEALYLERACTRLLALLPADTVCDIE</sequence>
<accession>A0A937VWR7</accession>
<name>A0A937VWR7_UNCTE</name>
<organism evidence="2 3">
    <name type="scientific">Tectimicrobiota bacterium</name>
    <dbReference type="NCBI Taxonomy" id="2528274"/>
    <lineage>
        <taxon>Bacteria</taxon>
        <taxon>Pseudomonadati</taxon>
        <taxon>Nitrospinota/Tectimicrobiota group</taxon>
        <taxon>Candidatus Tectimicrobiota</taxon>
    </lineage>
</organism>
<dbReference type="CDD" id="cd00885">
    <property type="entry name" value="cinA"/>
    <property type="match status" value="1"/>
</dbReference>
<dbReference type="EMBL" id="VGLS01000010">
    <property type="protein sequence ID" value="MBM3222332.1"/>
    <property type="molecule type" value="Genomic_DNA"/>
</dbReference>
<dbReference type="AlphaFoldDB" id="A0A937VWR7"/>
<proteinExistence type="predicted"/>
<dbReference type="SUPFAM" id="SSF53218">
    <property type="entry name" value="Molybdenum cofactor biosynthesis proteins"/>
    <property type="match status" value="1"/>
</dbReference>
<evidence type="ECO:0000313" key="2">
    <source>
        <dbReference type="EMBL" id="MBM3222332.1"/>
    </source>
</evidence>
<dbReference type="InterPro" id="IPR056596">
    <property type="entry name" value="FLAD1_M"/>
</dbReference>